<evidence type="ECO:0000313" key="2">
    <source>
        <dbReference type="Proteomes" id="UP000480303"/>
    </source>
</evidence>
<reference evidence="1 2" key="1">
    <citation type="submission" date="2020-02" db="EMBL/GenBank/DDBJ databases">
        <title>Draft genome sequence of Lactococcus sp. Hs30E4-3.</title>
        <authorList>
            <person name="Noda S."/>
            <person name="Yuki M."/>
            <person name="Ohkuma M."/>
        </authorList>
    </citation>
    <scope>NUCLEOTIDE SEQUENCE [LARGE SCALE GENOMIC DNA]</scope>
    <source>
        <strain evidence="1 2">Hs30E4-3</strain>
    </source>
</reference>
<organism evidence="1 2">
    <name type="scientific">Pseudolactococcus hodotermopsidis</name>
    <dbReference type="NCBI Taxonomy" id="2709157"/>
    <lineage>
        <taxon>Bacteria</taxon>
        <taxon>Bacillati</taxon>
        <taxon>Bacillota</taxon>
        <taxon>Bacilli</taxon>
        <taxon>Lactobacillales</taxon>
        <taxon>Streptococcaceae</taxon>
        <taxon>Pseudolactococcus</taxon>
    </lineage>
</organism>
<name>A0A6A0B9Z9_9LACT</name>
<sequence length="109" mass="12810">MVFEMFIKDYESPPKMEVRYEYPISCWQHPFDISSDLDYYIDASGFTYSGEKSDFDNPISNLTLRQKIPMGYKTLILLRRYFILDKTGIIWKNSQTIGYGGSTESEVYD</sequence>
<keyword evidence="2" id="KW-1185">Reference proteome</keyword>
<comment type="caution">
    <text evidence="1">The sequence shown here is derived from an EMBL/GenBank/DDBJ whole genome shotgun (WGS) entry which is preliminary data.</text>
</comment>
<protein>
    <submittedName>
        <fullName evidence="1">Uncharacterized protein</fullName>
    </submittedName>
</protein>
<proteinExistence type="predicted"/>
<dbReference type="AlphaFoldDB" id="A0A6A0B9Z9"/>
<accession>A0A6A0B9Z9</accession>
<gene>
    <name evidence="1" type="ORF">Hs30E_07530</name>
</gene>
<dbReference type="EMBL" id="BLLI01000015">
    <property type="protein sequence ID" value="GFH42202.1"/>
    <property type="molecule type" value="Genomic_DNA"/>
</dbReference>
<evidence type="ECO:0000313" key="1">
    <source>
        <dbReference type="EMBL" id="GFH42202.1"/>
    </source>
</evidence>
<dbReference type="Proteomes" id="UP000480303">
    <property type="component" value="Unassembled WGS sequence"/>
</dbReference>